<evidence type="ECO:0000313" key="2">
    <source>
        <dbReference type="EnsemblProtists" id="HpaP811972"/>
    </source>
</evidence>
<dbReference type="EMBL" id="JH598059">
    <property type="status" value="NOT_ANNOTATED_CDS"/>
    <property type="molecule type" value="Genomic_DNA"/>
</dbReference>
<organism evidence="2 3">
    <name type="scientific">Hyaloperonospora arabidopsidis (strain Emoy2)</name>
    <name type="common">Downy mildew agent</name>
    <name type="synonym">Peronospora arabidopsidis</name>
    <dbReference type="NCBI Taxonomy" id="559515"/>
    <lineage>
        <taxon>Eukaryota</taxon>
        <taxon>Sar</taxon>
        <taxon>Stramenopiles</taxon>
        <taxon>Oomycota</taxon>
        <taxon>Peronosporomycetes</taxon>
        <taxon>Peronosporales</taxon>
        <taxon>Peronosporaceae</taxon>
        <taxon>Hyaloperonospora</taxon>
    </lineage>
</organism>
<feature type="region of interest" description="Disordered" evidence="1">
    <location>
        <begin position="1"/>
        <end position="29"/>
    </location>
</feature>
<dbReference type="VEuPathDB" id="FungiDB:HpaG811972"/>
<keyword evidence="3" id="KW-1185">Reference proteome</keyword>
<evidence type="ECO:0000313" key="3">
    <source>
        <dbReference type="Proteomes" id="UP000011713"/>
    </source>
</evidence>
<dbReference type="EnsemblProtists" id="HpaT811972">
    <property type="protein sequence ID" value="HpaP811972"/>
    <property type="gene ID" value="HpaG811972"/>
</dbReference>
<accession>M4BZE9</accession>
<dbReference type="AlphaFoldDB" id="M4BZE9"/>
<dbReference type="Proteomes" id="UP000011713">
    <property type="component" value="Unassembled WGS sequence"/>
</dbReference>
<reference evidence="3" key="1">
    <citation type="journal article" date="2010" name="Science">
        <title>Signatures of adaptation to obligate biotrophy in the Hyaloperonospora arabidopsidis genome.</title>
        <authorList>
            <person name="Baxter L."/>
            <person name="Tripathy S."/>
            <person name="Ishaque N."/>
            <person name="Boot N."/>
            <person name="Cabral A."/>
            <person name="Kemen E."/>
            <person name="Thines M."/>
            <person name="Ah-Fong A."/>
            <person name="Anderson R."/>
            <person name="Badejoko W."/>
            <person name="Bittner-Eddy P."/>
            <person name="Boore J.L."/>
            <person name="Chibucos M.C."/>
            <person name="Coates M."/>
            <person name="Dehal P."/>
            <person name="Delehaunty K."/>
            <person name="Dong S."/>
            <person name="Downton P."/>
            <person name="Dumas B."/>
            <person name="Fabro G."/>
            <person name="Fronick C."/>
            <person name="Fuerstenberg S.I."/>
            <person name="Fulton L."/>
            <person name="Gaulin E."/>
            <person name="Govers F."/>
            <person name="Hughes L."/>
            <person name="Humphray S."/>
            <person name="Jiang R.H."/>
            <person name="Judelson H."/>
            <person name="Kamoun S."/>
            <person name="Kyung K."/>
            <person name="Meijer H."/>
            <person name="Minx P."/>
            <person name="Morris P."/>
            <person name="Nelson J."/>
            <person name="Phuntumart V."/>
            <person name="Qutob D."/>
            <person name="Rehmany A."/>
            <person name="Rougon-Cardoso A."/>
            <person name="Ryden P."/>
            <person name="Torto-Alalibo T."/>
            <person name="Studholme D."/>
            <person name="Wang Y."/>
            <person name="Win J."/>
            <person name="Wood J."/>
            <person name="Clifton S.W."/>
            <person name="Rogers J."/>
            <person name="Van den Ackerveken G."/>
            <person name="Jones J.D."/>
            <person name="McDowell J.M."/>
            <person name="Beynon J."/>
            <person name="Tyler B.M."/>
        </authorList>
    </citation>
    <scope>NUCLEOTIDE SEQUENCE [LARGE SCALE GENOMIC DNA]</scope>
    <source>
        <strain evidence="3">Emoy2</strain>
    </source>
</reference>
<proteinExistence type="predicted"/>
<dbReference type="InParanoid" id="M4BZE9"/>
<protein>
    <submittedName>
        <fullName evidence="2">Uncharacterized protein</fullName>
    </submittedName>
</protein>
<name>M4BZE9_HYAAE</name>
<sequence length="65" mass="7235">MVPDAGMPFSVVAKPARSKRHHGSEDCNNQCSPRLYNRSKERTNGCQPSIFIVSSTNLIGRLIDF</sequence>
<reference evidence="2" key="2">
    <citation type="submission" date="2015-06" db="UniProtKB">
        <authorList>
            <consortium name="EnsemblProtists"/>
        </authorList>
    </citation>
    <scope>IDENTIFICATION</scope>
    <source>
        <strain evidence="2">Emoy2</strain>
    </source>
</reference>
<evidence type="ECO:0000256" key="1">
    <source>
        <dbReference type="SAM" id="MobiDB-lite"/>
    </source>
</evidence>
<dbReference type="HOGENOM" id="CLU_2854419_0_0_1"/>